<accession>A0ABM4CST9</accession>
<evidence type="ECO:0000313" key="10">
    <source>
        <dbReference type="Proteomes" id="UP001652625"/>
    </source>
</evidence>
<keyword evidence="5" id="KW-0862">Zinc</keyword>
<evidence type="ECO:0000256" key="1">
    <source>
        <dbReference type="ARBA" id="ARBA00004123"/>
    </source>
</evidence>
<proteinExistence type="predicted"/>
<dbReference type="Gene3D" id="3.30.50.10">
    <property type="entry name" value="Erythroid Transcription Factor GATA-1, subunit A"/>
    <property type="match status" value="1"/>
</dbReference>
<evidence type="ECO:0000256" key="7">
    <source>
        <dbReference type="PROSITE-ProRule" id="PRU00094"/>
    </source>
</evidence>
<dbReference type="InterPro" id="IPR039050">
    <property type="entry name" value="GATAD1"/>
</dbReference>
<evidence type="ECO:0000313" key="11">
    <source>
        <dbReference type="RefSeq" id="XP_065664976.1"/>
    </source>
</evidence>
<evidence type="ECO:0000256" key="8">
    <source>
        <dbReference type="SAM" id="MobiDB-lite"/>
    </source>
</evidence>
<dbReference type="Proteomes" id="UP001652625">
    <property type="component" value="Chromosome 11"/>
</dbReference>
<organism evidence="10 11">
    <name type="scientific">Hydra vulgaris</name>
    <name type="common">Hydra</name>
    <name type="synonym">Hydra attenuata</name>
    <dbReference type="NCBI Taxonomy" id="6087"/>
    <lineage>
        <taxon>Eukaryota</taxon>
        <taxon>Metazoa</taxon>
        <taxon>Cnidaria</taxon>
        <taxon>Hydrozoa</taxon>
        <taxon>Hydroidolina</taxon>
        <taxon>Anthoathecata</taxon>
        <taxon>Aplanulata</taxon>
        <taxon>Hydridae</taxon>
        <taxon>Hydra</taxon>
    </lineage>
</organism>
<evidence type="ECO:0000256" key="3">
    <source>
        <dbReference type="ARBA" id="ARBA00022723"/>
    </source>
</evidence>
<keyword evidence="6" id="KW-0539">Nucleus</keyword>
<feature type="compositionally biased region" description="Polar residues" evidence="8">
    <location>
        <begin position="1"/>
        <end position="10"/>
    </location>
</feature>
<evidence type="ECO:0000256" key="6">
    <source>
        <dbReference type="ARBA" id="ARBA00023242"/>
    </source>
</evidence>
<feature type="domain" description="GATA-type" evidence="9">
    <location>
        <begin position="58"/>
        <end position="90"/>
    </location>
</feature>
<name>A0ABM4CST9_HYDVU</name>
<keyword evidence="3" id="KW-0479">Metal-binding</keyword>
<evidence type="ECO:0000259" key="9">
    <source>
        <dbReference type="PROSITE" id="PS50114"/>
    </source>
</evidence>
<dbReference type="SUPFAM" id="SSF57716">
    <property type="entry name" value="Glucocorticoid receptor-like (DNA-binding domain)"/>
    <property type="match status" value="1"/>
</dbReference>
<evidence type="ECO:0000256" key="5">
    <source>
        <dbReference type="ARBA" id="ARBA00022833"/>
    </source>
</evidence>
<dbReference type="RefSeq" id="XP_065664976.1">
    <property type="nucleotide sequence ID" value="XM_065808904.1"/>
</dbReference>
<dbReference type="GeneID" id="100207687"/>
<dbReference type="PROSITE" id="PS50114">
    <property type="entry name" value="GATA_ZN_FINGER_2"/>
    <property type="match status" value="1"/>
</dbReference>
<keyword evidence="4 7" id="KW-0863">Zinc-finger</keyword>
<feature type="region of interest" description="Disordered" evidence="8">
    <location>
        <begin position="1"/>
        <end position="21"/>
    </location>
</feature>
<evidence type="ECO:0000256" key="4">
    <source>
        <dbReference type="ARBA" id="ARBA00022771"/>
    </source>
</evidence>
<dbReference type="PANTHER" id="PTHR13340">
    <property type="entry name" value="GATA ZINC FINGER DOMAIN-CONTAINING"/>
    <property type="match status" value="1"/>
</dbReference>
<evidence type="ECO:0000256" key="2">
    <source>
        <dbReference type="ARBA" id="ARBA00014943"/>
    </source>
</evidence>
<comment type="subcellular location">
    <subcellularLocation>
        <location evidence="1">Nucleus</location>
    </subcellularLocation>
</comment>
<dbReference type="InterPro" id="IPR013088">
    <property type="entry name" value="Znf_NHR/GATA"/>
</dbReference>
<reference evidence="11" key="1">
    <citation type="submission" date="2025-08" db="UniProtKB">
        <authorList>
            <consortium name="RefSeq"/>
        </authorList>
    </citation>
    <scope>IDENTIFICATION</scope>
</reference>
<keyword evidence="10" id="KW-1185">Reference proteome</keyword>
<sequence>MDSDSTSSIPENEYEDASKLLSDDNDKFQLLEVAEHWQNKQETSEKSLSQSYMISDHKTSKLQCADCGVNHCTMWRRLNEDNLVCNFCHLKRMKCSNSVHGKNSINKGKELPAVRISSRKNKAKKKFGNGFVSLLKNGTSKNRRSLFKQKPSKSVDFCGSIITSNAIYHDGLLYHVGDIVSTYDLEGGIFFAQLRGFLQDSYCEKYCVITWLIPKVPQPKVFDPMLFLPGPDEDVPRPMDCFNFVCHAPSDLYKCRISHPPYLKSQANLSNLFEAAVFIGDLSNGLHKEIEKRIEIPDNLTNEENT</sequence>
<dbReference type="PANTHER" id="PTHR13340:SF2">
    <property type="entry name" value="GATA ZINC FINGER DOMAIN-CONTAINING PROTEIN 1"/>
    <property type="match status" value="1"/>
</dbReference>
<dbReference type="InterPro" id="IPR000679">
    <property type="entry name" value="Znf_GATA"/>
</dbReference>
<protein>
    <recommendedName>
        <fullName evidence="2">GATA zinc finger domain-containing protein 1</fullName>
    </recommendedName>
</protein>
<gene>
    <name evidence="11" type="primary">LOC100207687</name>
</gene>